<dbReference type="OrthoDB" id="1097760at2"/>
<evidence type="ECO:0000313" key="1">
    <source>
        <dbReference type="EMBL" id="PTN07485.1"/>
    </source>
</evidence>
<protein>
    <recommendedName>
        <fullName evidence="3">Phospholipase</fullName>
    </recommendedName>
</protein>
<keyword evidence="2" id="KW-1185">Reference proteome</keyword>
<dbReference type="EMBL" id="QAAD01000016">
    <property type="protein sequence ID" value="PTN07485.1"/>
    <property type="molecule type" value="Genomic_DNA"/>
</dbReference>
<proteinExistence type="predicted"/>
<comment type="caution">
    <text evidence="1">The sequence shown here is derived from an EMBL/GenBank/DDBJ whole genome shotgun (WGS) entry which is preliminary data.</text>
</comment>
<name>A0A2T5BZ01_9BACT</name>
<dbReference type="AlphaFoldDB" id="A0A2T5BZ01"/>
<accession>A0A2T5BZ01</accession>
<dbReference type="Proteomes" id="UP000243525">
    <property type="component" value="Unassembled WGS sequence"/>
</dbReference>
<reference evidence="1 2" key="1">
    <citation type="submission" date="2018-04" db="EMBL/GenBank/DDBJ databases">
        <title>Genomic Encyclopedia of Archaeal and Bacterial Type Strains, Phase II (KMG-II): from individual species to whole genera.</title>
        <authorList>
            <person name="Goeker M."/>
        </authorList>
    </citation>
    <scope>NUCLEOTIDE SEQUENCE [LARGE SCALE GENOMIC DNA]</scope>
    <source>
        <strain evidence="1 2">DSM 28823</strain>
    </source>
</reference>
<dbReference type="RefSeq" id="WP_107823180.1">
    <property type="nucleotide sequence ID" value="NZ_OY782574.1"/>
</dbReference>
<evidence type="ECO:0008006" key="3">
    <source>
        <dbReference type="Google" id="ProtNLM"/>
    </source>
</evidence>
<evidence type="ECO:0000313" key="2">
    <source>
        <dbReference type="Proteomes" id="UP000243525"/>
    </source>
</evidence>
<sequence>MGILIGIFIALIAVVALATLLSNKFKRNSSKGKQEEQAAEVPSDCCGAHEVCEFEEMRQNPDEIFYFEDEELDRFRGIAAEQYTDSQIDEFREVLYTLKTDELPKWLVSIERRNVQLPLILRQEALLLLADV</sequence>
<gene>
    <name evidence="1" type="ORF">C8N47_1167</name>
</gene>
<organism evidence="1 2">
    <name type="scientific">Mangrovibacterium marinum</name>
    <dbReference type="NCBI Taxonomy" id="1639118"/>
    <lineage>
        <taxon>Bacteria</taxon>
        <taxon>Pseudomonadati</taxon>
        <taxon>Bacteroidota</taxon>
        <taxon>Bacteroidia</taxon>
        <taxon>Marinilabiliales</taxon>
        <taxon>Prolixibacteraceae</taxon>
        <taxon>Mangrovibacterium</taxon>
    </lineage>
</organism>